<dbReference type="EMBL" id="AE014297">
    <property type="protein sequence ID" value="ADV37298.1"/>
    <property type="molecule type" value="Genomic_DNA"/>
</dbReference>
<reference evidence="2 4" key="8">
    <citation type="journal article" date="2007" name="Science">
        <title>Sequence finishing and mapping of Drosophila melanogaster heterochromatin.</title>
        <authorList>
            <person name="Hoskins R.A."/>
            <person name="Carlson J.W."/>
            <person name="Kennedy C."/>
            <person name="Acevedo D."/>
            <person name="Evans-Holm M."/>
            <person name="Frise E."/>
            <person name="Wan K.H."/>
            <person name="Park S."/>
            <person name="Mendez-Lago M."/>
            <person name="Rossi F."/>
            <person name="Villasante A."/>
            <person name="Dimitri P."/>
            <person name="Karpen G.H."/>
            <person name="Celniker S.E."/>
        </authorList>
    </citation>
    <scope>NUCLEOTIDE SEQUENCE [LARGE SCALE GENOMIC DNA]</scope>
    <source>
        <strain evidence="4">Berkeley</strain>
    </source>
</reference>
<dbReference type="OMA" id="YNDYQRT"/>
<reference evidence="2 4" key="6">
    <citation type="journal article" date="2005" name="PLoS Comput. Biol.">
        <title>Combined evidence annotation of transposable elements in genome sequences.</title>
        <authorList>
            <person name="Quesneville H."/>
            <person name="Bergman C.M."/>
            <person name="Andrieu O."/>
            <person name="Autard D."/>
            <person name="Nouaud D."/>
            <person name="Ashburner M."/>
            <person name="Anxolabehere D."/>
        </authorList>
    </citation>
    <scope>NUCLEOTIDE SEQUENCE [LARGE SCALE GENOMIC DNA]</scope>
    <source>
        <strain evidence="4">Berkeley</strain>
    </source>
</reference>
<accession>A0A0B4JD83</accession>
<dbReference type="OrthoDB" id="10359170at2759"/>
<keyword evidence="4" id="KW-1185">Reference proteome</keyword>
<dbReference type="FlyBase" id="FBgn0261817">
    <property type="gene designation" value="CG42759"/>
</dbReference>
<dbReference type="GeneID" id="10178930"/>
<evidence type="ECO:0000313" key="2">
    <source>
        <dbReference type="EMBL" id="ADV37298.1"/>
    </source>
</evidence>
<reference evidence="2 4" key="3">
    <citation type="journal article" date="2002" name="Genome Biol.">
        <title>Annotation of the Drosophila melanogaster euchromatic genome: a systematic review.</title>
        <authorList>
            <person name="Misra S."/>
            <person name="Crosby M.A."/>
            <person name="Mungall C.J."/>
            <person name="Matthews B.B."/>
            <person name="Campbell K.S."/>
            <person name="Hradecky P."/>
            <person name="Huang Y."/>
            <person name="Kaminker J.S."/>
            <person name="Millburn G.H."/>
            <person name="Prochnik S.E."/>
            <person name="Smith C.D."/>
            <person name="Tupy J.L."/>
            <person name="Whitfied E.J."/>
            <person name="Bayraktaroglu L."/>
            <person name="Berman B.P."/>
            <person name="Bettencourt B.R."/>
            <person name="Celniker S.E."/>
            <person name="de Grey A.D."/>
            <person name="Drysdale R.A."/>
            <person name="Harris N.L."/>
            <person name="Richter J."/>
            <person name="Russo S."/>
            <person name="Schroeder A.J."/>
            <person name="Shu S.Q."/>
            <person name="Stapleton M."/>
            <person name="Yamada C."/>
            <person name="Ashburner M."/>
            <person name="Gelbart W.M."/>
            <person name="Rubin G.M."/>
            <person name="Lewis S.E."/>
        </authorList>
    </citation>
    <scope>GENOME REANNOTATION</scope>
    <source>
        <strain evidence="4">Berkeley</strain>
    </source>
</reference>
<reference evidence="2 4" key="4">
    <citation type="journal article" date="2002" name="Genome Biol.">
        <title>The transposable elements of the Drosophila melanogaster euchromatin: a genomics perspective.</title>
        <authorList>
            <person name="Kaminker J.S."/>
            <person name="Bergman C.M."/>
            <person name="Kronmiller B."/>
            <person name="Carlson J."/>
            <person name="Svirskas R."/>
            <person name="Patel S."/>
            <person name="Frise E."/>
            <person name="Wheeler D.A."/>
            <person name="Lewis S.E."/>
            <person name="Rubin G.M."/>
            <person name="Ashburner M."/>
            <person name="Celniker S.E."/>
        </authorList>
    </citation>
    <scope>NUCLEOTIDE SEQUENCE [LARGE SCALE GENOMIC DNA]</scope>
    <source>
        <strain evidence="4">Berkeley</strain>
    </source>
</reference>
<dbReference type="KEGG" id="dme:Dmel_CG42759"/>
<dbReference type="InParanoid" id="A0A0B4JD83"/>
<dbReference type="Proteomes" id="UP000000803">
    <property type="component" value="Chromosome 3R"/>
</dbReference>
<gene>
    <name evidence="2" type="primary">Dmel\CG42759</name>
    <name evidence="2 3" type="ORF">CG42759</name>
    <name evidence="2" type="ORF">Dmel_CG42759</name>
</gene>
<evidence type="ECO:0000313" key="3">
    <source>
        <dbReference type="FlyBase" id="FBgn0261817"/>
    </source>
</evidence>
<dbReference type="PaxDb" id="7227-FBpp0292394"/>
<organism evidence="2 4">
    <name type="scientific">Drosophila melanogaster</name>
    <name type="common">Fruit fly</name>
    <dbReference type="NCBI Taxonomy" id="7227"/>
    <lineage>
        <taxon>Eukaryota</taxon>
        <taxon>Metazoa</taxon>
        <taxon>Ecdysozoa</taxon>
        <taxon>Arthropoda</taxon>
        <taxon>Hexapoda</taxon>
        <taxon>Insecta</taxon>
        <taxon>Pterygota</taxon>
        <taxon>Neoptera</taxon>
        <taxon>Endopterygota</taxon>
        <taxon>Diptera</taxon>
        <taxon>Brachycera</taxon>
        <taxon>Muscomorpha</taxon>
        <taxon>Ephydroidea</taxon>
        <taxon>Drosophilidae</taxon>
        <taxon>Drosophila</taxon>
        <taxon>Sophophora</taxon>
    </lineage>
</organism>
<reference evidence="2 4" key="2">
    <citation type="journal article" date="2002" name="Genome Biol.">
        <title>Finishing a whole-genome shotgun: release 3 of the Drosophila melanogaster euchromatic genome sequence.</title>
        <authorList>
            <person name="Celniker S.E."/>
            <person name="Wheeler D.A."/>
            <person name="Kronmiller B."/>
            <person name="Carlson J.W."/>
            <person name="Halpern A."/>
            <person name="Patel S."/>
            <person name="Adams M."/>
            <person name="Champe M."/>
            <person name="Dugan S.P."/>
            <person name="Frise E."/>
            <person name="Hodgson A."/>
            <person name="George R.A."/>
            <person name="Hoskins R.A."/>
            <person name="Laverty T."/>
            <person name="Muzny D.M."/>
            <person name="Nelson C.R."/>
            <person name="Pacleb J.M."/>
            <person name="Park S."/>
            <person name="Pfeiffer B.D."/>
            <person name="Richards S."/>
            <person name="Sodergren E.J."/>
            <person name="Svirskas R."/>
            <person name="Tabor P.E."/>
            <person name="Wan K."/>
            <person name="Stapleton M."/>
            <person name="Sutton G.G."/>
            <person name="Venter C."/>
            <person name="Weinstock G."/>
            <person name="Scherer S.E."/>
            <person name="Myers E.W."/>
            <person name="Gibbs R.A."/>
            <person name="Rubin G.M."/>
        </authorList>
    </citation>
    <scope>NUCLEOTIDE SEQUENCE [LARGE SCALE GENOMIC DNA]</scope>
    <source>
        <strain evidence="4">Berkeley</strain>
    </source>
</reference>
<sequence length="70" mass="7739">MSMRLVLIGVAILALAYGQPVPGAPEVTENSNPVQEINTAKPMYNDYQRTLFLLLPLLFPNQFYIPTTSG</sequence>
<reference evidence="2 4" key="11">
    <citation type="journal article" date="2015" name="Genome Res.">
        <title>The Release 6 reference sequence of the Drosophila melanogaster genome.</title>
        <authorList>
            <person name="Hoskins R.A."/>
            <person name="Carlson J.W."/>
            <person name="Wan K.H."/>
            <person name="Park S."/>
            <person name="Mendez I."/>
            <person name="Galle S.E."/>
            <person name="Booth B.W."/>
            <person name="Pfeiffer B.D."/>
            <person name="George R.A."/>
            <person name="Svirskas R."/>
            <person name="Krzywinski M."/>
            <person name="Schein J."/>
            <person name="Accardo M.C."/>
            <person name="Damia E."/>
            <person name="Messina G."/>
            <person name="Mendez-Lago M."/>
            <person name="de Pablos B."/>
            <person name="Demakova O.V."/>
            <person name="Andreyeva E.N."/>
            <person name="Boldyreva L.V."/>
            <person name="Marra M."/>
            <person name="Carvalho A.B."/>
            <person name="Dimitri P."/>
            <person name="Villasante A."/>
            <person name="Zhimulev I.F."/>
            <person name="Rubin G.M."/>
            <person name="Karpen G.H."/>
            <person name="Celniker S.E."/>
        </authorList>
    </citation>
    <scope>NUCLEOTIDE SEQUENCE [LARGE SCALE GENOMIC DNA]</scope>
    <source>
        <strain evidence="4">Berkeley</strain>
    </source>
</reference>
<feature type="signal peptide" evidence="1">
    <location>
        <begin position="1"/>
        <end position="18"/>
    </location>
</feature>
<dbReference type="AlphaFoldDB" id="A0A0B4JD83"/>
<dbReference type="Bgee" id="FBgn0261817">
    <property type="expression patterns" value="Expressed in transmedullary neuron Tm9 (Drosophila) in insect head and 7 other cell types or tissues"/>
</dbReference>
<protein>
    <submittedName>
        <fullName evidence="2">Uncharacterized protein</fullName>
    </submittedName>
</protein>
<proteinExistence type="predicted"/>
<reference evidence="2 4" key="5">
    <citation type="journal article" date="2002" name="Genome Biol.">
        <title>Heterochromatic sequences in a Drosophila whole-genome shotgun assembly.</title>
        <authorList>
            <person name="Hoskins R.A."/>
            <person name="Smith C.D."/>
            <person name="Carlson J.W."/>
            <person name="Carvalho A.B."/>
            <person name="Halpern A."/>
            <person name="Kaminker J.S."/>
            <person name="Kennedy C."/>
            <person name="Mungall C.J."/>
            <person name="Sullivan B.A."/>
            <person name="Sutton G.G."/>
            <person name="Yasuhara J.C."/>
            <person name="Wakimoto B.T."/>
            <person name="Myers E.W."/>
            <person name="Celniker S.E."/>
            <person name="Rubin G.M."/>
            <person name="Karpen G.H."/>
        </authorList>
    </citation>
    <scope>NUCLEOTIDE SEQUENCE [LARGE SCALE GENOMIC DNA]</scope>
    <source>
        <strain evidence="4">Berkeley</strain>
    </source>
</reference>
<reference evidence="2 4" key="9">
    <citation type="journal article" date="2015" name="G3 (Bethesda)">
        <title>Gene Model Annotations for Drosophila melanogaster: Impact of High-Throughput Data.</title>
        <authorList>
            <consortium name="FlyBase Consortium"/>
            <person name="Matthews B.B."/>
            <person name="Dos Santos G."/>
            <person name="Crosby M.A."/>
            <person name="Emmert D.B."/>
            <person name="St Pierre S.E."/>
            <person name="Gramates L.S."/>
            <person name="Zhou P."/>
            <person name="Schroeder A.J."/>
            <person name="Falls K."/>
            <person name="Strelets V."/>
            <person name="Russo S.M."/>
            <person name="Gelbart W.M."/>
            <person name="null"/>
        </authorList>
    </citation>
    <scope>NUCLEOTIDE SEQUENCE [LARGE SCALE GENOMIC DNA]</scope>
    <source>
        <strain evidence="4">Berkeley</strain>
    </source>
</reference>
<dbReference type="AGR" id="FB:FBgn0261817"/>
<keyword evidence="1" id="KW-0732">Signal</keyword>
<dbReference type="RefSeq" id="NP_001189207.1">
    <property type="nucleotide sequence ID" value="NM_001202278.2"/>
</dbReference>
<reference evidence="2 4" key="10">
    <citation type="journal article" date="2015" name="G3 (Bethesda)">
        <title>Gene Model Annotations for Drosophila melanogaster: The Rule-Benders.</title>
        <authorList>
            <consortium name="FlyBase Consortium"/>
            <person name="Crosby M.A."/>
            <person name="Gramates L.S."/>
            <person name="Dos Santos G."/>
            <person name="Matthews B.B."/>
            <person name="St Pierre S.E."/>
            <person name="Zhou P."/>
            <person name="Schroeder A.J."/>
            <person name="Falls K."/>
            <person name="Emmert D.B."/>
            <person name="Russo S.M."/>
            <person name="Gelbart W.M."/>
            <person name="null"/>
        </authorList>
    </citation>
    <scope>NUCLEOTIDE SEQUENCE [LARGE SCALE GENOMIC DNA]</scope>
    <source>
        <strain evidence="4">Berkeley</strain>
    </source>
</reference>
<feature type="chain" id="PRO_5002091948" evidence="1">
    <location>
        <begin position="19"/>
        <end position="70"/>
    </location>
</feature>
<evidence type="ECO:0000313" key="4">
    <source>
        <dbReference type="Proteomes" id="UP000000803"/>
    </source>
</evidence>
<dbReference type="BioGRID-ORCS" id="10178930">
    <property type="hits" value="0 hits in 1 CRISPR screen"/>
</dbReference>
<name>A0A0B4JD83_DROME</name>
<reference evidence="2 4" key="7">
    <citation type="journal article" date="2007" name="Science">
        <title>The Release 5.1 annotation of Drosophila melanogaster heterochromatin.</title>
        <authorList>
            <person name="Smith C.D."/>
            <person name="Shu S."/>
            <person name="Mungall C.J."/>
            <person name="Karpen G.H."/>
        </authorList>
    </citation>
    <scope>NUCLEOTIDE SEQUENCE [LARGE SCALE GENOMIC DNA]</scope>
    <source>
        <strain evidence="4">Berkeley</strain>
    </source>
</reference>
<reference evidence="2 4" key="1">
    <citation type="journal article" date="2000" name="Science">
        <title>The genome sequence of Drosophila melanogaster.</title>
        <authorList>
            <person name="Adams M.D."/>
            <person name="Celniker S.E."/>
            <person name="Holt R.A."/>
            <person name="Evans C.A."/>
            <person name="Gocayne J.D."/>
            <person name="Amanatides P.G."/>
            <person name="Scherer S.E."/>
            <person name="Li P.W."/>
            <person name="Hoskins R.A."/>
            <person name="Galle R.F."/>
            <person name="George R.A."/>
            <person name="Lewis S.E."/>
            <person name="Richards S."/>
            <person name="Ashburner M."/>
            <person name="Henderson S.N."/>
            <person name="Sutton G.G."/>
            <person name="Wortman J.R."/>
            <person name="Yandell M.D."/>
            <person name="Zhang Q."/>
            <person name="Chen L.X."/>
            <person name="Brandon R.C."/>
            <person name="Rogers Y.H."/>
            <person name="Blazej R.G."/>
            <person name="Champe M."/>
            <person name="Pfeiffer B.D."/>
            <person name="Wan K.H."/>
            <person name="Doyle C."/>
            <person name="Baxter E.G."/>
            <person name="Helt G."/>
            <person name="Nelson C.R."/>
            <person name="Gabor G.L."/>
            <person name="Abril J.F."/>
            <person name="Agbayani A."/>
            <person name="An H.J."/>
            <person name="Andrews-Pfannkoch C."/>
            <person name="Baldwin D."/>
            <person name="Ballew R.M."/>
            <person name="Basu A."/>
            <person name="Baxendale J."/>
            <person name="Bayraktaroglu L."/>
            <person name="Beasley E.M."/>
            <person name="Beeson K.Y."/>
            <person name="Benos P.V."/>
            <person name="Berman B.P."/>
            <person name="Bhandari D."/>
            <person name="Bolshakov S."/>
            <person name="Borkova D."/>
            <person name="Botchan M.R."/>
            <person name="Bouck J."/>
            <person name="Brokstein P."/>
            <person name="Brottier P."/>
            <person name="Burtis K.C."/>
            <person name="Busam D.A."/>
            <person name="Butler H."/>
            <person name="Cadieu E."/>
            <person name="Center A."/>
            <person name="Chandra I."/>
            <person name="Cherry J.M."/>
            <person name="Cawley S."/>
            <person name="Dahlke C."/>
            <person name="Davenport L.B."/>
            <person name="Davies P."/>
            <person name="de Pablos B."/>
            <person name="Delcher A."/>
            <person name="Deng Z."/>
            <person name="Mays A.D."/>
            <person name="Dew I."/>
            <person name="Dietz S.M."/>
            <person name="Dodson K."/>
            <person name="Doup L.E."/>
            <person name="Downes M."/>
            <person name="Dugan-Rocha S."/>
            <person name="Dunkov B.C."/>
            <person name="Dunn P."/>
            <person name="Durbin K.J."/>
            <person name="Evangelista C.C."/>
            <person name="Ferraz C."/>
            <person name="Ferriera S."/>
            <person name="Fleischmann W."/>
            <person name="Fosler C."/>
            <person name="Gabrielian A.E."/>
            <person name="Garg N.S."/>
            <person name="Gelbart W.M."/>
            <person name="Glasser K."/>
            <person name="Glodek A."/>
            <person name="Gong F."/>
            <person name="Gorrell J.H."/>
            <person name="Gu Z."/>
            <person name="Guan P."/>
            <person name="Harris M."/>
            <person name="Harris N.L."/>
            <person name="Harvey D."/>
            <person name="Heiman T.J."/>
            <person name="Hernandez J.R."/>
            <person name="Houck J."/>
            <person name="Hostin D."/>
            <person name="Houston K.A."/>
            <person name="Howland T.J."/>
            <person name="Wei M.H."/>
            <person name="Ibegwam C."/>
            <person name="Jalali M."/>
            <person name="Kalush F."/>
            <person name="Karpen G.H."/>
            <person name="Ke Z."/>
            <person name="Kennison J.A."/>
            <person name="Ketchum K.A."/>
            <person name="Kimmel B.E."/>
            <person name="Kodira C.D."/>
            <person name="Kraft C."/>
            <person name="Kravitz S."/>
            <person name="Kulp D."/>
            <person name="Lai Z."/>
            <person name="Lasko P."/>
            <person name="Lei Y."/>
            <person name="Levitsky A.A."/>
            <person name="Li J."/>
            <person name="Li Z."/>
            <person name="Liang Y."/>
            <person name="Lin X."/>
            <person name="Liu X."/>
            <person name="Mattei B."/>
            <person name="McIntosh T.C."/>
            <person name="McLeod M.P."/>
            <person name="McPherson D."/>
            <person name="Merkulov G."/>
            <person name="Milshina N.V."/>
            <person name="Mobarry C."/>
            <person name="Morris J."/>
            <person name="Moshrefi A."/>
            <person name="Mount S.M."/>
            <person name="Moy M."/>
            <person name="Murphy B."/>
            <person name="Murphy L."/>
            <person name="Muzny D.M."/>
            <person name="Nelson D.L."/>
            <person name="Nelson D.R."/>
            <person name="Nelson K.A."/>
            <person name="Nixon K."/>
            <person name="Nusskern D.R."/>
            <person name="Pacleb J.M."/>
            <person name="Palazzolo M."/>
            <person name="Pittman G.S."/>
            <person name="Pan S."/>
            <person name="Pollard J."/>
            <person name="Puri V."/>
            <person name="Reese M.G."/>
            <person name="Reinert K."/>
            <person name="Remington K."/>
            <person name="Saunders R.D."/>
            <person name="Scheeler F."/>
            <person name="Shen H."/>
            <person name="Shue B.C."/>
            <person name="Siden-Kiamos I."/>
            <person name="Simpson M."/>
            <person name="Skupski M.P."/>
            <person name="Smith T."/>
            <person name="Spier E."/>
            <person name="Spradling A.C."/>
            <person name="Stapleton M."/>
            <person name="Strong R."/>
            <person name="Sun E."/>
            <person name="Svirskas R."/>
            <person name="Tector C."/>
            <person name="Turner R."/>
            <person name="Venter E."/>
            <person name="Wang A.H."/>
            <person name="Wang X."/>
            <person name="Wang Z.Y."/>
            <person name="Wassarman D.A."/>
            <person name="Weinstock G.M."/>
            <person name="Weissenbach J."/>
            <person name="Williams S.M."/>
            <person name="WoodageT"/>
            <person name="Worley K.C."/>
            <person name="Wu D."/>
            <person name="Yang S."/>
            <person name="Yao Q.A."/>
            <person name="Ye J."/>
            <person name="Yeh R.F."/>
            <person name="Zaveri J.S."/>
            <person name="Zhan M."/>
            <person name="Zhang G."/>
            <person name="Zhao Q."/>
            <person name="Zheng L."/>
            <person name="Zheng X.H."/>
            <person name="Zhong F.N."/>
            <person name="Zhong W."/>
            <person name="Zhou X."/>
            <person name="Zhu S."/>
            <person name="Zhu X."/>
            <person name="Smith H.O."/>
            <person name="Gibbs R.A."/>
            <person name="Myers E.W."/>
            <person name="Rubin G.M."/>
            <person name="Venter J.C."/>
        </authorList>
    </citation>
    <scope>NUCLEOTIDE SEQUENCE [LARGE SCALE GENOMIC DNA]</scope>
    <source>
        <strain evidence="4">Berkeley</strain>
    </source>
</reference>
<evidence type="ECO:0000256" key="1">
    <source>
        <dbReference type="SAM" id="SignalP"/>
    </source>
</evidence>
<dbReference type="VEuPathDB" id="VectorBase:FBgn0261817"/>